<dbReference type="AlphaFoldDB" id="A0AAW0XJ23"/>
<dbReference type="SMART" id="SM00239">
    <property type="entry name" value="C2"/>
    <property type="match status" value="2"/>
</dbReference>
<dbReference type="CDD" id="cd08390">
    <property type="entry name" value="C2A_Synaptotagmin-15-17"/>
    <property type="match status" value="1"/>
</dbReference>
<dbReference type="GO" id="GO:0017156">
    <property type="term" value="P:calcium-ion regulated exocytosis"/>
    <property type="evidence" value="ECO:0007669"/>
    <property type="project" value="TreeGrafter"/>
</dbReference>
<dbReference type="InterPro" id="IPR001565">
    <property type="entry name" value="Synaptotagmin"/>
</dbReference>
<accession>A0AAW0XJ23</accession>
<dbReference type="GO" id="GO:0001786">
    <property type="term" value="F:phosphatidylserine binding"/>
    <property type="evidence" value="ECO:0007669"/>
    <property type="project" value="TreeGrafter"/>
</dbReference>
<dbReference type="Pfam" id="PF00168">
    <property type="entry name" value="C2"/>
    <property type="match status" value="2"/>
</dbReference>
<dbReference type="InterPro" id="IPR000008">
    <property type="entry name" value="C2_dom"/>
</dbReference>
<dbReference type="PRINTS" id="PR00399">
    <property type="entry name" value="SYNAPTOTAGMN"/>
</dbReference>
<evidence type="ECO:0000256" key="2">
    <source>
        <dbReference type="SAM" id="MobiDB-lite"/>
    </source>
</evidence>
<name>A0AAW0XJ23_CHEQU</name>
<dbReference type="GO" id="GO:0000149">
    <property type="term" value="F:SNARE binding"/>
    <property type="evidence" value="ECO:0007669"/>
    <property type="project" value="TreeGrafter"/>
</dbReference>
<dbReference type="GO" id="GO:0005886">
    <property type="term" value="C:plasma membrane"/>
    <property type="evidence" value="ECO:0007669"/>
    <property type="project" value="TreeGrafter"/>
</dbReference>
<evidence type="ECO:0000313" key="5">
    <source>
        <dbReference type="Proteomes" id="UP001445076"/>
    </source>
</evidence>
<dbReference type="SUPFAM" id="SSF49562">
    <property type="entry name" value="C2 domain (Calcium/lipid-binding domain, CaLB)"/>
    <property type="match status" value="2"/>
</dbReference>
<dbReference type="Gene3D" id="2.60.40.150">
    <property type="entry name" value="C2 domain"/>
    <property type="match status" value="2"/>
</dbReference>
<dbReference type="GO" id="GO:0030276">
    <property type="term" value="F:clathrin binding"/>
    <property type="evidence" value="ECO:0007669"/>
    <property type="project" value="TreeGrafter"/>
</dbReference>
<dbReference type="EMBL" id="JARKIK010000035">
    <property type="protein sequence ID" value="KAK8739675.1"/>
    <property type="molecule type" value="Genomic_DNA"/>
</dbReference>
<dbReference type="PROSITE" id="PS50004">
    <property type="entry name" value="C2"/>
    <property type="match status" value="2"/>
</dbReference>
<feature type="domain" description="C2" evidence="3">
    <location>
        <begin position="183"/>
        <end position="307"/>
    </location>
</feature>
<comment type="caution">
    <text evidence="4">The sequence shown here is derived from an EMBL/GenBank/DDBJ whole genome shotgun (WGS) entry which is preliminary data.</text>
</comment>
<dbReference type="Proteomes" id="UP001445076">
    <property type="component" value="Unassembled WGS sequence"/>
</dbReference>
<evidence type="ECO:0000313" key="4">
    <source>
        <dbReference type="EMBL" id="KAK8739675.1"/>
    </source>
</evidence>
<feature type="region of interest" description="Disordered" evidence="2">
    <location>
        <begin position="94"/>
        <end position="138"/>
    </location>
</feature>
<dbReference type="PANTHER" id="PTHR10024">
    <property type="entry name" value="SYNAPTOTAGMIN"/>
    <property type="match status" value="1"/>
</dbReference>
<feature type="domain" description="C2" evidence="3">
    <location>
        <begin position="317"/>
        <end position="438"/>
    </location>
</feature>
<keyword evidence="5" id="KW-1185">Reference proteome</keyword>
<protein>
    <recommendedName>
        <fullName evidence="3">C2 domain-containing protein</fullName>
    </recommendedName>
</protein>
<dbReference type="GO" id="GO:0005509">
    <property type="term" value="F:calcium ion binding"/>
    <property type="evidence" value="ECO:0007669"/>
    <property type="project" value="TreeGrafter"/>
</dbReference>
<dbReference type="FunFam" id="2.60.40.150:FF:000237">
    <property type="entry name" value="Synaptotagmin 15"/>
    <property type="match status" value="1"/>
</dbReference>
<gene>
    <name evidence="4" type="ORF">OTU49_003142</name>
</gene>
<dbReference type="InterPro" id="IPR047897">
    <property type="entry name" value="Synaptotagmin-15/17_C2A"/>
</dbReference>
<evidence type="ECO:0000259" key="3">
    <source>
        <dbReference type="PROSITE" id="PS50004"/>
    </source>
</evidence>
<sequence>MEESPEERVSPISAYLKLSREPIRRHHSLKYIFNGDTMVQAFRAGARTPPSASSGLPRLCDRTRHHSLTRLKDITAYVLPARSREVAFTVPPTVSPLSPRRGVSESSPLFTRRVGSGETTPVGSEYGGDSRTTTPSPGPYRASFSEMSTSASAAAACSLGAINPELYKTDELEGELEQYPEDHIGRVWLQLEYQTEAEKLLVTLIKAKNLPSRLIGSINSCDPYVRLFLIPDERRYLQTKIRKKTCNPRFDETFVFQITAKELEERALKLTFYDVDRDKKHVVIGHVLFLLKELHPLEGKRLLRQDLEREVSLSPRELGQLDVSLCYNDNLQRLTVTVGDAKQLKVDKELRQEKNEFQARIALMQQTKVTKSKKTGVVRGTDSPSFNESFHFKVAQDALDTTAISVLVTVGKKADNVVGRVQLGSFMFSRGKALDHWNLMLSQPRQHVKQWHTLT</sequence>
<organism evidence="4 5">
    <name type="scientific">Cherax quadricarinatus</name>
    <name type="common">Australian red claw crayfish</name>
    <dbReference type="NCBI Taxonomy" id="27406"/>
    <lineage>
        <taxon>Eukaryota</taxon>
        <taxon>Metazoa</taxon>
        <taxon>Ecdysozoa</taxon>
        <taxon>Arthropoda</taxon>
        <taxon>Crustacea</taxon>
        <taxon>Multicrustacea</taxon>
        <taxon>Malacostraca</taxon>
        <taxon>Eumalacostraca</taxon>
        <taxon>Eucarida</taxon>
        <taxon>Decapoda</taxon>
        <taxon>Pleocyemata</taxon>
        <taxon>Astacidea</taxon>
        <taxon>Parastacoidea</taxon>
        <taxon>Parastacidae</taxon>
        <taxon>Cherax</taxon>
    </lineage>
</organism>
<dbReference type="PANTHER" id="PTHR10024:SF234">
    <property type="entry name" value="SYNAPTOTAGMIN-15-RELATED"/>
    <property type="match status" value="1"/>
</dbReference>
<reference evidence="4 5" key="1">
    <citation type="journal article" date="2024" name="BMC Genomics">
        <title>Genome assembly of redclaw crayfish (Cherax quadricarinatus) provides insights into its immune adaptation and hypoxia tolerance.</title>
        <authorList>
            <person name="Liu Z."/>
            <person name="Zheng J."/>
            <person name="Li H."/>
            <person name="Fang K."/>
            <person name="Wang S."/>
            <person name="He J."/>
            <person name="Zhou D."/>
            <person name="Weng S."/>
            <person name="Chi M."/>
            <person name="Gu Z."/>
            <person name="He J."/>
            <person name="Li F."/>
            <person name="Wang M."/>
        </authorList>
    </citation>
    <scope>NUCLEOTIDE SEQUENCE [LARGE SCALE GENOMIC DNA]</scope>
    <source>
        <strain evidence="4">ZL_2023a</strain>
    </source>
</reference>
<dbReference type="GO" id="GO:0005544">
    <property type="term" value="F:calcium-dependent phospholipid binding"/>
    <property type="evidence" value="ECO:0007669"/>
    <property type="project" value="TreeGrafter"/>
</dbReference>
<evidence type="ECO:0000256" key="1">
    <source>
        <dbReference type="ARBA" id="ARBA00022737"/>
    </source>
</evidence>
<dbReference type="GO" id="GO:0070382">
    <property type="term" value="C:exocytic vesicle"/>
    <property type="evidence" value="ECO:0007669"/>
    <property type="project" value="TreeGrafter"/>
</dbReference>
<dbReference type="InterPro" id="IPR035892">
    <property type="entry name" value="C2_domain_sf"/>
</dbReference>
<keyword evidence="1" id="KW-0677">Repeat</keyword>
<proteinExistence type="predicted"/>